<evidence type="ECO:0000313" key="4">
    <source>
        <dbReference type="Proteomes" id="UP000427071"/>
    </source>
</evidence>
<sequence>MDTFIQRIPLSLRAPSWRRTQFARRLLAIVLFVIAAALFVGERLGATHRYVVVTAELVPGSIIKAEHLASTSLPQKLEFSSGVLVPEDAVGRVVATPLRPGDFLQEHHLLGPELSAAFGAGADTLVPIKLVDPAAAELAIPGAQVSVVSAPSSAEATTIAEGARVIFGTARKTDSTEAGTVLLAMDKPSAERVAAASLGTALTVVLTPLA</sequence>
<keyword evidence="1" id="KW-0472">Membrane</keyword>
<gene>
    <name evidence="3" type="ORF">CKALI_08345</name>
</gene>
<dbReference type="AlphaFoldDB" id="A0A6B8VHP2"/>
<evidence type="ECO:0000313" key="3">
    <source>
        <dbReference type="EMBL" id="QGU02529.1"/>
    </source>
</evidence>
<dbReference type="InterPro" id="IPR013974">
    <property type="entry name" value="SAF"/>
</dbReference>
<dbReference type="Proteomes" id="UP000427071">
    <property type="component" value="Chromosome"/>
</dbReference>
<dbReference type="RefSeq" id="WP_156192852.1">
    <property type="nucleotide sequence ID" value="NZ_CP046452.1"/>
</dbReference>
<evidence type="ECO:0000256" key="1">
    <source>
        <dbReference type="SAM" id="Phobius"/>
    </source>
</evidence>
<dbReference type="Pfam" id="PF08666">
    <property type="entry name" value="SAF"/>
    <property type="match status" value="1"/>
</dbReference>
<name>A0A6B8VHP2_9CORY</name>
<dbReference type="CDD" id="cd11614">
    <property type="entry name" value="SAF_CpaB_FlgA_like"/>
    <property type="match status" value="1"/>
</dbReference>
<feature type="domain" description="SAF" evidence="2">
    <location>
        <begin position="48"/>
        <end position="110"/>
    </location>
</feature>
<organism evidence="3 4">
    <name type="scientific">Corynebacterium kalinowskii</name>
    <dbReference type="NCBI Taxonomy" id="2675216"/>
    <lineage>
        <taxon>Bacteria</taxon>
        <taxon>Bacillati</taxon>
        <taxon>Actinomycetota</taxon>
        <taxon>Actinomycetes</taxon>
        <taxon>Mycobacteriales</taxon>
        <taxon>Corynebacteriaceae</taxon>
        <taxon>Corynebacterium</taxon>
    </lineage>
</organism>
<evidence type="ECO:0000259" key="2">
    <source>
        <dbReference type="SMART" id="SM00858"/>
    </source>
</evidence>
<keyword evidence="1" id="KW-1133">Transmembrane helix</keyword>
<keyword evidence="4" id="KW-1185">Reference proteome</keyword>
<keyword evidence="1" id="KW-0812">Transmembrane</keyword>
<proteinExistence type="predicted"/>
<accession>A0A6B8VHP2</accession>
<feature type="transmembrane region" description="Helical" evidence="1">
    <location>
        <begin position="22"/>
        <end position="40"/>
    </location>
</feature>
<dbReference type="KEGG" id="ckw:CKALI_08345"/>
<dbReference type="EMBL" id="CP046452">
    <property type="protein sequence ID" value="QGU02529.1"/>
    <property type="molecule type" value="Genomic_DNA"/>
</dbReference>
<protein>
    <recommendedName>
        <fullName evidence="2">SAF domain-containing protein</fullName>
    </recommendedName>
</protein>
<dbReference type="SMART" id="SM00858">
    <property type="entry name" value="SAF"/>
    <property type="match status" value="1"/>
</dbReference>
<reference evidence="4" key="1">
    <citation type="submission" date="2019-11" db="EMBL/GenBank/DDBJ databases">
        <title>Complete genome sequence of Corynebacterium kalinowskii 1959, a novel Corynebacterium species isolated from soil of a small paddock in Vilsendorf, Germany.</title>
        <authorList>
            <person name="Schaffert L."/>
            <person name="Ruwe M."/>
            <person name="Milse J."/>
            <person name="Hanuschka K."/>
            <person name="Ortseifen V."/>
            <person name="Droste J."/>
            <person name="Brandt D."/>
            <person name="Schlueter L."/>
            <person name="Kutter Y."/>
            <person name="Vinke S."/>
            <person name="Viehoefer P."/>
            <person name="Jacob L."/>
            <person name="Luebke N.-C."/>
            <person name="Schulte-Berndt E."/>
            <person name="Hain C."/>
            <person name="Linder M."/>
            <person name="Schmidt P."/>
            <person name="Wollenschlaeger L."/>
            <person name="Luttermann T."/>
            <person name="Thieme E."/>
            <person name="Hassa J."/>
            <person name="Haak M."/>
            <person name="Wittchen M."/>
            <person name="Mentz A."/>
            <person name="Persicke M."/>
            <person name="Busche T."/>
            <person name="Ruckert C."/>
        </authorList>
    </citation>
    <scope>NUCLEOTIDE SEQUENCE [LARGE SCALE GENOMIC DNA]</scope>
    <source>
        <strain evidence="4">1959</strain>
    </source>
</reference>